<keyword evidence="3" id="KW-1185">Reference proteome</keyword>
<dbReference type="Proteomes" id="UP000474802">
    <property type="component" value="Unassembled WGS sequence"/>
</dbReference>
<proteinExistence type="predicted"/>
<dbReference type="InterPro" id="IPR006597">
    <property type="entry name" value="Sel1-like"/>
</dbReference>
<dbReference type="SUPFAM" id="SSF81901">
    <property type="entry name" value="HCP-like"/>
    <property type="match status" value="1"/>
</dbReference>
<dbReference type="Gene3D" id="1.25.40.10">
    <property type="entry name" value="Tetratricopeptide repeat domain"/>
    <property type="match status" value="2"/>
</dbReference>
<dbReference type="InterPro" id="IPR050767">
    <property type="entry name" value="Sel1_AlgK"/>
</dbReference>
<keyword evidence="1" id="KW-0732">Signal</keyword>
<dbReference type="RefSeq" id="WP_164535506.1">
    <property type="nucleotide sequence ID" value="NZ_JAALFG010000005.1"/>
</dbReference>
<organism evidence="2 3">
    <name type="scientific">Devosia aurantiaca</name>
    <dbReference type="NCBI Taxonomy" id="2714858"/>
    <lineage>
        <taxon>Bacteria</taxon>
        <taxon>Pseudomonadati</taxon>
        <taxon>Pseudomonadota</taxon>
        <taxon>Alphaproteobacteria</taxon>
        <taxon>Hyphomicrobiales</taxon>
        <taxon>Devosiaceae</taxon>
        <taxon>Devosia</taxon>
    </lineage>
</organism>
<protein>
    <submittedName>
        <fullName evidence="2">Sel1 repeat family protein</fullName>
    </submittedName>
</protein>
<dbReference type="PANTHER" id="PTHR11102">
    <property type="entry name" value="SEL-1-LIKE PROTEIN"/>
    <property type="match status" value="1"/>
</dbReference>
<evidence type="ECO:0000313" key="3">
    <source>
        <dbReference type="Proteomes" id="UP000474802"/>
    </source>
</evidence>
<reference evidence="2 3" key="1">
    <citation type="submission" date="2020-02" db="EMBL/GenBank/DDBJ databases">
        <authorList>
            <person name="Khan S.A."/>
            <person name="Jeon C.O."/>
            <person name="Chun B.H."/>
        </authorList>
    </citation>
    <scope>NUCLEOTIDE SEQUENCE [LARGE SCALE GENOMIC DNA]</scope>
    <source>
        <strain evidence="2 3">H239</strain>
    </source>
</reference>
<accession>A0A6M1SRI8</accession>
<dbReference type="Pfam" id="PF08238">
    <property type="entry name" value="Sel1"/>
    <property type="match status" value="4"/>
</dbReference>
<evidence type="ECO:0000256" key="1">
    <source>
        <dbReference type="SAM" id="SignalP"/>
    </source>
</evidence>
<name>A0A6M1SRI8_9HYPH</name>
<dbReference type="SMART" id="SM00671">
    <property type="entry name" value="SEL1"/>
    <property type="match status" value="2"/>
</dbReference>
<sequence length="269" mass="28466">MRTSCALFAARAAAVLTLGLAAIAPAHAQTAADAAFDFARTLDGGGTIVSDDTYLSALESDAAAGRPLALWQLGTMYENGEGVDKDPVKAFNYYSQIAIQHADTAPRGLEADIVARSFVKLGDYFLQGDPEVGLKKNLNESHRMLLHAATYFGDAEAQYRVGLLYQQEDGLGVSPTLSARWLKKAAIKGHCLAQAKLGDLLFNGMDAYPARAAEGLMWLNQSHITCAGSADQASADELLNRATSIATPEDRAAAVSLATIGAMEADNEL</sequence>
<dbReference type="AlphaFoldDB" id="A0A6M1SRI8"/>
<feature type="chain" id="PRO_5027026328" evidence="1">
    <location>
        <begin position="29"/>
        <end position="269"/>
    </location>
</feature>
<comment type="caution">
    <text evidence="2">The sequence shown here is derived from an EMBL/GenBank/DDBJ whole genome shotgun (WGS) entry which is preliminary data.</text>
</comment>
<dbReference type="InterPro" id="IPR011990">
    <property type="entry name" value="TPR-like_helical_dom_sf"/>
</dbReference>
<gene>
    <name evidence="2" type="ORF">G5575_17885</name>
</gene>
<dbReference type="EMBL" id="JAALFG010000005">
    <property type="protein sequence ID" value="NGP19254.1"/>
    <property type="molecule type" value="Genomic_DNA"/>
</dbReference>
<feature type="signal peptide" evidence="1">
    <location>
        <begin position="1"/>
        <end position="28"/>
    </location>
</feature>
<evidence type="ECO:0000313" key="2">
    <source>
        <dbReference type="EMBL" id="NGP19254.1"/>
    </source>
</evidence>
<reference evidence="2 3" key="2">
    <citation type="submission" date="2020-03" db="EMBL/GenBank/DDBJ databases">
        <title>Devosia chinhatensis sp. nov., isolated from a hexachlorocyclohexane (HCH) dump site in India.</title>
        <authorList>
            <person name="Kumar M."/>
            <person name="Lal R."/>
        </authorList>
    </citation>
    <scope>NUCLEOTIDE SEQUENCE [LARGE SCALE GENOMIC DNA]</scope>
    <source>
        <strain evidence="2 3">H239</strain>
    </source>
</reference>
<dbReference type="PANTHER" id="PTHR11102:SF160">
    <property type="entry name" value="ERAD-ASSOCIATED E3 UBIQUITIN-PROTEIN LIGASE COMPONENT HRD3"/>
    <property type="match status" value="1"/>
</dbReference>